<evidence type="ECO:0000256" key="3">
    <source>
        <dbReference type="ARBA" id="ARBA00023125"/>
    </source>
</evidence>
<accession>L0DHM6</accession>
<evidence type="ECO:0000313" key="6">
    <source>
        <dbReference type="EMBL" id="AGA28318.1"/>
    </source>
</evidence>
<dbReference type="GO" id="GO:0000976">
    <property type="term" value="F:transcription cis-regulatory region binding"/>
    <property type="evidence" value="ECO:0007669"/>
    <property type="project" value="TreeGrafter"/>
</dbReference>
<dbReference type="InterPro" id="IPR036388">
    <property type="entry name" value="WH-like_DNA-bd_sf"/>
</dbReference>
<dbReference type="RefSeq" id="WP_015247447.1">
    <property type="nucleotide sequence ID" value="NC_019892.1"/>
</dbReference>
<organism evidence="6 7">
    <name type="scientific">Singulisphaera acidiphila (strain ATCC BAA-1392 / DSM 18658 / VKM B-2454 / MOB10)</name>
    <dbReference type="NCBI Taxonomy" id="886293"/>
    <lineage>
        <taxon>Bacteria</taxon>
        <taxon>Pseudomonadati</taxon>
        <taxon>Planctomycetota</taxon>
        <taxon>Planctomycetia</taxon>
        <taxon>Isosphaerales</taxon>
        <taxon>Isosphaeraceae</taxon>
        <taxon>Singulisphaera</taxon>
    </lineage>
</organism>
<dbReference type="HOGENOM" id="CLU_039613_6_1_0"/>
<dbReference type="Proteomes" id="UP000010798">
    <property type="component" value="Chromosome"/>
</dbReference>
<dbReference type="GO" id="GO:0003700">
    <property type="term" value="F:DNA-binding transcription factor activity"/>
    <property type="evidence" value="ECO:0007669"/>
    <property type="project" value="InterPro"/>
</dbReference>
<dbReference type="Gene3D" id="3.40.190.290">
    <property type="match status" value="1"/>
</dbReference>
<evidence type="ECO:0000256" key="4">
    <source>
        <dbReference type="ARBA" id="ARBA00023163"/>
    </source>
</evidence>
<evidence type="ECO:0000256" key="1">
    <source>
        <dbReference type="ARBA" id="ARBA00009437"/>
    </source>
</evidence>
<dbReference type="Pfam" id="PF00126">
    <property type="entry name" value="HTH_1"/>
    <property type="match status" value="1"/>
</dbReference>
<dbReference type="SUPFAM" id="SSF46785">
    <property type="entry name" value="Winged helix' DNA-binding domain"/>
    <property type="match status" value="1"/>
</dbReference>
<dbReference type="eggNOG" id="COG0583">
    <property type="taxonomic scope" value="Bacteria"/>
</dbReference>
<protein>
    <submittedName>
        <fullName evidence="6">Transcriptional regulator</fullName>
    </submittedName>
</protein>
<comment type="similarity">
    <text evidence="1">Belongs to the LysR transcriptional regulatory family.</text>
</comment>
<keyword evidence="7" id="KW-1185">Reference proteome</keyword>
<evidence type="ECO:0000259" key="5">
    <source>
        <dbReference type="PROSITE" id="PS50931"/>
    </source>
</evidence>
<dbReference type="AlphaFoldDB" id="L0DHM6"/>
<keyword evidence="2" id="KW-0805">Transcription regulation</keyword>
<dbReference type="InterPro" id="IPR000847">
    <property type="entry name" value="LysR_HTH_N"/>
</dbReference>
<dbReference type="SUPFAM" id="SSF53850">
    <property type="entry name" value="Periplasmic binding protein-like II"/>
    <property type="match status" value="1"/>
</dbReference>
<dbReference type="Gene3D" id="1.10.10.10">
    <property type="entry name" value="Winged helix-like DNA-binding domain superfamily/Winged helix DNA-binding domain"/>
    <property type="match status" value="1"/>
</dbReference>
<reference evidence="6 7" key="1">
    <citation type="submission" date="2012-02" db="EMBL/GenBank/DDBJ databases">
        <title>Complete sequence of chromosome of Singulisphaera acidiphila DSM 18658.</title>
        <authorList>
            <consortium name="US DOE Joint Genome Institute (JGI-PGF)"/>
            <person name="Lucas S."/>
            <person name="Copeland A."/>
            <person name="Lapidus A."/>
            <person name="Glavina del Rio T."/>
            <person name="Dalin E."/>
            <person name="Tice H."/>
            <person name="Bruce D."/>
            <person name="Goodwin L."/>
            <person name="Pitluck S."/>
            <person name="Peters L."/>
            <person name="Ovchinnikova G."/>
            <person name="Chertkov O."/>
            <person name="Kyrpides N."/>
            <person name="Mavromatis K."/>
            <person name="Ivanova N."/>
            <person name="Brettin T."/>
            <person name="Detter J.C."/>
            <person name="Han C."/>
            <person name="Larimer F."/>
            <person name="Land M."/>
            <person name="Hauser L."/>
            <person name="Markowitz V."/>
            <person name="Cheng J.-F."/>
            <person name="Hugenholtz P."/>
            <person name="Woyke T."/>
            <person name="Wu D."/>
            <person name="Tindall B."/>
            <person name="Pomrenke H."/>
            <person name="Brambilla E."/>
            <person name="Klenk H.-P."/>
            <person name="Eisen J.A."/>
        </authorList>
    </citation>
    <scope>NUCLEOTIDE SEQUENCE [LARGE SCALE GENOMIC DNA]</scope>
    <source>
        <strain evidence="7">ATCC BAA-1392 / DSM 18658 / VKM B-2454 / MOB10</strain>
    </source>
</reference>
<dbReference type="PANTHER" id="PTHR30126:SF39">
    <property type="entry name" value="HTH-TYPE TRANSCRIPTIONAL REGULATOR CYSL"/>
    <property type="match status" value="1"/>
</dbReference>
<dbReference type="Pfam" id="PF03466">
    <property type="entry name" value="LysR_substrate"/>
    <property type="match status" value="1"/>
</dbReference>
<dbReference type="FunFam" id="1.10.10.10:FF:000001">
    <property type="entry name" value="LysR family transcriptional regulator"/>
    <property type="match status" value="1"/>
</dbReference>
<dbReference type="PRINTS" id="PR00039">
    <property type="entry name" value="HTHLYSR"/>
</dbReference>
<dbReference type="InterPro" id="IPR005119">
    <property type="entry name" value="LysR_subst-bd"/>
</dbReference>
<dbReference type="OrthoDB" id="464481at2"/>
<dbReference type="STRING" id="886293.Sinac_4104"/>
<sequence length="303" mass="33340">MQFNRVNLNLLWVFHAVASQGSFTRAAGVLHLTQPGVSKHVKQLEKHYRAALFERRGRAVALTRAGHILYEATREVMACLGRADDRLRELHDAAPTLPLAATFTAGLYILPGLLASFRTLHPEVRTTLEIFPAATVETRVLDQSFDVGLVGHDIRDNRLVATVFFSDDLVVAVPAGHRWASQTRGIRPEQLREEPFLATAIGSGTRMVVEDRLGRNGTRLTEVLDFGNMEGVKKAVEAGLGVSVLSKSVIQWEVSAGLLSMVRLVGRDMKRRFSLIHRKGCILSETAQGFLTHLVGAGRQSCS</sequence>
<evidence type="ECO:0000313" key="7">
    <source>
        <dbReference type="Proteomes" id="UP000010798"/>
    </source>
</evidence>
<dbReference type="InterPro" id="IPR036390">
    <property type="entry name" value="WH_DNA-bd_sf"/>
</dbReference>
<dbReference type="PANTHER" id="PTHR30126">
    <property type="entry name" value="HTH-TYPE TRANSCRIPTIONAL REGULATOR"/>
    <property type="match status" value="1"/>
</dbReference>
<dbReference type="PROSITE" id="PS50931">
    <property type="entry name" value="HTH_LYSR"/>
    <property type="match status" value="1"/>
</dbReference>
<evidence type="ECO:0000256" key="2">
    <source>
        <dbReference type="ARBA" id="ARBA00023015"/>
    </source>
</evidence>
<keyword evidence="4" id="KW-0804">Transcription</keyword>
<keyword evidence="3" id="KW-0238">DNA-binding</keyword>
<proteinExistence type="inferred from homology"/>
<dbReference type="EMBL" id="CP003364">
    <property type="protein sequence ID" value="AGA28318.1"/>
    <property type="molecule type" value="Genomic_DNA"/>
</dbReference>
<dbReference type="KEGG" id="saci:Sinac_4104"/>
<gene>
    <name evidence="6" type="ordered locus">Sinac_4104</name>
</gene>
<feature type="domain" description="HTH lysR-type" evidence="5">
    <location>
        <begin position="6"/>
        <end position="63"/>
    </location>
</feature>
<name>L0DHM6_SINAD</name>